<accession>A0ABD4T368</accession>
<dbReference type="InterPro" id="IPR047676">
    <property type="entry name" value="FxLYD_dom"/>
</dbReference>
<dbReference type="RefSeq" id="WP_166281841.1">
    <property type="nucleotide sequence ID" value="NZ_JTHE03000053.1"/>
</dbReference>
<proteinExistence type="predicted"/>
<feature type="region of interest" description="Disordered" evidence="1">
    <location>
        <begin position="57"/>
        <end position="77"/>
    </location>
</feature>
<comment type="caution">
    <text evidence="3">The sequence shown here is derived from an EMBL/GenBank/DDBJ whole genome shotgun (WGS) entry which is preliminary data.</text>
</comment>
<evidence type="ECO:0000313" key="3">
    <source>
        <dbReference type="EMBL" id="MCM1983039.1"/>
    </source>
</evidence>
<organism evidence="3 4">
    <name type="scientific">Lyngbya confervoides BDU141951</name>
    <dbReference type="NCBI Taxonomy" id="1574623"/>
    <lineage>
        <taxon>Bacteria</taxon>
        <taxon>Bacillati</taxon>
        <taxon>Cyanobacteriota</taxon>
        <taxon>Cyanophyceae</taxon>
        <taxon>Oscillatoriophycideae</taxon>
        <taxon>Oscillatoriales</taxon>
        <taxon>Microcoleaceae</taxon>
        <taxon>Lyngbya</taxon>
    </lineage>
</organism>
<reference evidence="3 4" key="1">
    <citation type="journal article" date="2015" name="Genome Announc.">
        <title>Draft Genome Sequence of Filamentous Marine Cyanobacterium Lyngbya confervoides Strain BDU141951.</title>
        <authorList>
            <person name="Chandrababunaidu M.M."/>
            <person name="Sen D."/>
            <person name="Tripathy S."/>
        </authorList>
    </citation>
    <scope>NUCLEOTIDE SEQUENCE [LARGE SCALE GENOMIC DNA]</scope>
    <source>
        <strain evidence="3 4">BDU141951</strain>
    </source>
</reference>
<name>A0ABD4T368_9CYAN</name>
<keyword evidence="2" id="KW-0732">Signal</keyword>
<protein>
    <submittedName>
        <fullName evidence="3">FxLYD domain-containing protein</fullName>
    </submittedName>
</protein>
<evidence type="ECO:0000313" key="4">
    <source>
        <dbReference type="Proteomes" id="UP000031561"/>
    </source>
</evidence>
<sequence>MARLSLGLGLALAAMTAAGDPVQAQYQGHAGDIVVVGDSPGDWSAYQNYWRQLLQLNPAPPPKDNGPAAPSESASPEAVEAQLLKNITVTGLKLEPILKLNGSSQVQGTVTNQNQKPVTISAVNYEIRDANGQLVQTGSAVPEPAMIGPGQSVTFRKDLLNLAAEPGYRIQLTQNSVTLSGGG</sequence>
<dbReference type="Proteomes" id="UP000031561">
    <property type="component" value="Unassembled WGS sequence"/>
</dbReference>
<evidence type="ECO:0000256" key="1">
    <source>
        <dbReference type="SAM" id="MobiDB-lite"/>
    </source>
</evidence>
<feature type="signal peptide" evidence="2">
    <location>
        <begin position="1"/>
        <end position="19"/>
    </location>
</feature>
<feature type="compositionally biased region" description="Low complexity" evidence="1">
    <location>
        <begin position="67"/>
        <end position="77"/>
    </location>
</feature>
<dbReference type="NCBIfam" id="NF038353">
    <property type="entry name" value="FxLYD_dom"/>
    <property type="match status" value="1"/>
</dbReference>
<evidence type="ECO:0000256" key="2">
    <source>
        <dbReference type="SAM" id="SignalP"/>
    </source>
</evidence>
<keyword evidence="4" id="KW-1185">Reference proteome</keyword>
<dbReference type="EMBL" id="JTHE03000053">
    <property type="protein sequence ID" value="MCM1983039.1"/>
    <property type="molecule type" value="Genomic_DNA"/>
</dbReference>
<feature type="chain" id="PRO_5044785561" evidence="2">
    <location>
        <begin position="20"/>
        <end position="183"/>
    </location>
</feature>
<dbReference type="AlphaFoldDB" id="A0ABD4T368"/>
<gene>
    <name evidence="3" type="ORF">QQ91_0009410</name>
</gene>